<dbReference type="InterPro" id="IPR028366">
    <property type="entry name" value="PhoU"/>
</dbReference>
<dbReference type="Proteomes" id="UP000001052">
    <property type="component" value="Chromosome"/>
</dbReference>
<comment type="function">
    <text evidence="7 8">Plays a role in the regulation of phosphate uptake.</text>
</comment>
<protein>
    <recommendedName>
        <fullName evidence="8">Phosphate-specific transport system accessory protein PhoU</fullName>
    </recommendedName>
</protein>
<keyword evidence="5 8" id="KW-0963">Cytoplasm</keyword>
<sequence length="222" mass="25401">MQTHLQRELDKLKNEIMNMFALSERALEKALQSVFDRDDQLAETVIDGDKEINRLQVAVDERCVRLLALEQPVAHDLRFIVGCSRIAVDLERIGDQATNLAERALLLNQRPALPFHNILKALSDVVFRMFKQSIQAFTNLDTNQAVEVCKMDREADEQNIKIIKKLIDYMCCEQIVIERSVHTILASNSLERVGDLATNISETVVFIDEGEDIRHDCQLDPR</sequence>
<evidence type="ECO:0000256" key="5">
    <source>
        <dbReference type="ARBA" id="ARBA00022490"/>
    </source>
</evidence>
<dbReference type="GO" id="GO:0005737">
    <property type="term" value="C:cytoplasm"/>
    <property type="evidence" value="ECO:0007669"/>
    <property type="project" value="UniProtKB-SubCell"/>
</dbReference>
<dbReference type="PIRSF" id="PIRSF003107">
    <property type="entry name" value="PhoU"/>
    <property type="match status" value="1"/>
</dbReference>
<dbReference type="eggNOG" id="COG0704">
    <property type="taxonomic scope" value="Bacteria"/>
</dbReference>
<gene>
    <name evidence="10" type="ordered locus">Dret_0470</name>
</gene>
<evidence type="ECO:0000256" key="8">
    <source>
        <dbReference type="PIRNR" id="PIRNR003107"/>
    </source>
</evidence>
<comment type="subcellular location">
    <subcellularLocation>
        <location evidence="1 8">Cytoplasm</location>
    </subcellularLocation>
</comment>
<dbReference type="HOGENOM" id="CLU_078518_3_0_7"/>
<keyword evidence="4 8" id="KW-0813">Transport</keyword>
<dbReference type="SUPFAM" id="SSF109755">
    <property type="entry name" value="PhoU-like"/>
    <property type="match status" value="1"/>
</dbReference>
<reference evidence="11" key="1">
    <citation type="submission" date="2009-09" db="EMBL/GenBank/DDBJ databases">
        <title>The complete chromosome of Desulfohalobium retbaense DSM 5692.</title>
        <authorList>
            <consortium name="US DOE Joint Genome Institute (JGI-PGF)"/>
            <person name="Lucas S."/>
            <person name="Copeland A."/>
            <person name="Lapidus A."/>
            <person name="Glavina del Rio T."/>
            <person name="Dalin E."/>
            <person name="Tice H."/>
            <person name="Bruce D."/>
            <person name="Goodwin L."/>
            <person name="Pitluck S."/>
            <person name="Kyrpides N."/>
            <person name="Mavromatis K."/>
            <person name="Ivanova N."/>
            <person name="Mikhailova N."/>
            <person name="Munk A.C."/>
            <person name="Brettin T."/>
            <person name="Detter J.C."/>
            <person name="Han C."/>
            <person name="Tapia R."/>
            <person name="Larimer F."/>
            <person name="Land M."/>
            <person name="Hauser L."/>
            <person name="Markowitz V."/>
            <person name="Cheng J.-F."/>
            <person name="Hugenholtz P."/>
            <person name="Woyke T."/>
            <person name="Wu D."/>
            <person name="Spring S."/>
            <person name="Klenk H.-P."/>
            <person name="Eisen J.A."/>
        </authorList>
    </citation>
    <scope>NUCLEOTIDE SEQUENCE [LARGE SCALE GENOMIC DNA]</scope>
    <source>
        <strain evidence="11">DSM 5692</strain>
    </source>
</reference>
<dbReference type="RefSeq" id="WP_015750925.1">
    <property type="nucleotide sequence ID" value="NC_013223.1"/>
</dbReference>
<feature type="domain" description="PhoU" evidence="9">
    <location>
        <begin position="16"/>
        <end position="103"/>
    </location>
</feature>
<proteinExistence type="inferred from homology"/>
<dbReference type="OrthoDB" id="9814256at2"/>
<dbReference type="EMBL" id="CP001734">
    <property type="protein sequence ID" value="ACV67767.1"/>
    <property type="molecule type" value="Genomic_DNA"/>
</dbReference>
<dbReference type="GO" id="GO:0006817">
    <property type="term" value="P:phosphate ion transport"/>
    <property type="evidence" value="ECO:0007669"/>
    <property type="project" value="UniProtKB-KW"/>
</dbReference>
<dbReference type="NCBIfam" id="TIGR02135">
    <property type="entry name" value="phoU_full"/>
    <property type="match status" value="1"/>
</dbReference>
<evidence type="ECO:0000256" key="7">
    <source>
        <dbReference type="ARBA" id="ARBA00056181"/>
    </source>
</evidence>
<dbReference type="PANTHER" id="PTHR42930:SF3">
    <property type="entry name" value="PHOSPHATE-SPECIFIC TRANSPORT SYSTEM ACCESSORY PROTEIN PHOU"/>
    <property type="match status" value="1"/>
</dbReference>
<evidence type="ECO:0000259" key="9">
    <source>
        <dbReference type="Pfam" id="PF01895"/>
    </source>
</evidence>
<dbReference type="FunFam" id="1.20.58.220:FF:000004">
    <property type="entry name" value="Phosphate-specific transport system accessory protein PhoU"/>
    <property type="match status" value="1"/>
</dbReference>
<evidence type="ECO:0000256" key="1">
    <source>
        <dbReference type="ARBA" id="ARBA00004496"/>
    </source>
</evidence>
<dbReference type="AlphaFoldDB" id="C8X0E2"/>
<keyword evidence="11" id="KW-1185">Reference proteome</keyword>
<evidence type="ECO:0000256" key="6">
    <source>
        <dbReference type="ARBA" id="ARBA00022592"/>
    </source>
</evidence>
<accession>C8X0E2</accession>
<dbReference type="Pfam" id="PF01895">
    <property type="entry name" value="PhoU"/>
    <property type="match status" value="2"/>
</dbReference>
<dbReference type="PANTHER" id="PTHR42930">
    <property type="entry name" value="PHOSPHATE-SPECIFIC TRANSPORT SYSTEM ACCESSORY PROTEIN PHOU"/>
    <property type="match status" value="1"/>
</dbReference>
<feature type="domain" description="PhoU" evidence="9">
    <location>
        <begin position="121"/>
        <end position="204"/>
    </location>
</feature>
<comment type="similarity">
    <text evidence="2 8">Belongs to the PhoU family.</text>
</comment>
<evidence type="ECO:0000256" key="2">
    <source>
        <dbReference type="ARBA" id="ARBA00008107"/>
    </source>
</evidence>
<evidence type="ECO:0000256" key="3">
    <source>
        <dbReference type="ARBA" id="ARBA00011738"/>
    </source>
</evidence>
<organism evidence="10 11">
    <name type="scientific">Desulfohalobium retbaense (strain ATCC 49708 / DSM 5692 / JCM 16813 / HR100)</name>
    <dbReference type="NCBI Taxonomy" id="485915"/>
    <lineage>
        <taxon>Bacteria</taxon>
        <taxon>Pseudomonadati</taxon>
        <taxon>Thermodesulfobacteriota</taxon>
        <taxon>Desulfovibrionia</taxon>
        <taxon>Desulfovibrionales</taxon>
        <taxon>Desulfohalobiaceae</taxon>
        <taxon>Desulfohalobium</taxon>
    </lineage>
</organism>
<dbReference type="InterPro" id="IPR038078">
    <property type="entry name" value="PhoU-like_sf"/>
</dbReference>
<comment type="subunit">
    <text evidence="3 8">Homodimer.</text>
</comment>
<dbReference type="GO" id="GO:0030643">
    <property type="term" value="P:intracellular phosphate ion homeostasis"/>
    <property type="evidence" value="ECO:0007669"/>
    <property type="project" value="InterPro"/>
</dbReference>
<dbReference type="Gene3D" id="1.20.58.220">
    <property type="entry name" value="Phosphate transport system protein phou homolog 2, domain 2"/>
    <property type="match status" value="1"/>
</dbReference>
<evidence type="ECO:0000313" key="10">
    <source>
        <dbReference type="EMBL" id="ACV67767.1"/>
    </source>
</evidence>
<name>C8X0E2_DESRD</name>
<evidence type="ECO:0000313" key="11">
    <source>
        <dbReference type="Proteomes" id="UP000001052"/>
    </source>
</evidence>
<dbReference type="InterPro" id="IPR026022">
    <property type="entry name" value="PhoU_dom"/>
</dbReference>
<evidence type="ECO:0000256" key="4">
    <source>
        <dbReference type="ARBA" id="ARBA00022448"/>
    </source>
</evidence>
<dbReference type="GO" id="GO:0045936">
    <property type="term" value="P:negative regulation of phosphate metabolic process"/>
    <property type="evidence" value="ECO:0007669"/>
    <property type="project" value="InterPro"/>
</dbReference>
<dbReference type="KEGG" id="drt:Dret_0470"/>
<dbReference type="STRING" id="485915.Dret_0470"/>
<keyword evidence="6 8" id="KW-0592">Phosphate transport</keyword>
<reference evidence="10 11" key="2">
    <citation type="journal article" date="2010" name="Stand. Genomic Sci.">
        <title>Complete genome sequence of Desulfohalobium retbaense type strain (HR(100)).</title>
        <authorList>
            <person name="Spring S."/>
            <person name="Nolan M."/>
            <person name="Lapidus A."/>
            <person name="Glavina Del Rio T."/>
            <person name="Copeland A."/>
            <person name="Tice H."/>
            <person name="Cheng J.F."/>
            <person name="Lucas S."/>
            <person name="Land M."/>
            <person name="Chen F."/>
            <person name="Bruce D."/>
            <person name="Goodwin L."/>
            <person name="Pitluck S."/>
            <person name="Ivanova N."/>
            <person name="Mavromatis K."/>
            <person name="Mikhailova N."/>
            <person name="Pati A."/>
            <person name="Chen A."/>
            <person name="Palaniappan K."/>
            <person name="Hauser L."/>
            <person name="Chang Y.J."/>
            <person name="Jeffries C.D."/>
            <person name="Munk C."/>
            <person name="Kiss H."/>
            <person name="Chain P."/>
            <person name="Han C."/>
            <person name="Brettin T."/>
            <person name="Detter J.C."/>
            <person name="Schuler E."/>
            <person name="Goker M."/>
            <person name="Rohde M."/>
            <person name="Bristow J."/>
            <person name="Eisen J.A."/>
            <person name="Markowitz V."/>
            <person name="Hugenholtz P."/>
            <person name="Kyrpides N.C."/>
            <person name="Klenk H.P."/>
        </authorList>
    </citation>
    <scope>NUCLEOTIDE SEQUENCE [LARGE SCALE GENOMIC DNA]</scope>
    <source>
        <strain evidence="10 11">DSM 5692</strain>
    </source>
</reference>